<dbReference type="EMBL" id="LXQA010078271">
    <property type="protein sequence ID" value="MCI10956.1"/>
    <property type="molecule type" value="Genomic_DNA"/>
</dbReference>
<dbReference type="PANTHER" id="PTHR31713">
    <property type="entry name" value="OS02G0177800 PROTEIN"/>
    <property type="match status" value="1"/>
</dbReference>
<proteinExistence type="predicted"/>
<name>A0A392PI19_9FABA</name>
<evidence type="ECO:0000259" key="1">
    <source>
        <dbReference type="Pfam" id="PF07887"/>
    </source>
</evidence>
<keyword evidence="3" id="KW-1185">Reference proteome</keyword>
<evidence type="ECO:0000313" key="2">
    <source>
        <dbReference type="EMBL" id="MCI10956.1"/>
    </source>
</evidence>
<dbReference type="Pfam" id="PF07887">
    <property type="entry name" value="Calmodulin_bind"/>
    <property type="match status" value="1"/>
</dbReference>
<evidence type="ECO:0000313" key="3">
    <source>
        <dbReference type="Proteomes" id="UP000265520"/>
    </source>
</evidence>
<dbReference type="GO" id="GO:0080142">
    <property type="term" value="P:regulation of salicylic acid biosynthetic process"/>
    <property type="evidence" value="ECO:0007669"/>
    <property type="project" value="TreeGrafter"/>
</dbReference>
<dbReference type="InterPro" id="IPR012416">
    <property type="entry name" value="CBP60"/>
</dbReference>
<comment type="caution">
    <text evidence="2">The sequence shown here is derived from an EMBL/GenBank/DDBJ whole genome shotgun (WGS) entry which is preliminary data.</text>
</comment>
<dbReference type="AlphaFoldDB" id="A0A392PI19"/>
<dbReference type="GO" id="GO:0003700">
    <property type="term" value="F:DNA-binding transcription factor activity"/>
    <property type="evidence" value="ECO:0007669"/>
    <property type="project" value="TreeGrafter"/>
</dbReference>
<dbReference type="Proteomes" id="UP000265520">
    <property type="component" value="Unassembled WGS sequence"/>
</dbReference>
<protein>
    <submittedName>
        <fullName evidence="2">Calmodulin-binding protein</fullName>
    </submittedName>
</protein>
<dbReference type="PANTHER" id="PTHR31713:SF43">
    <property type="entry name" value="CALMODULIN-BINDING PROTEIN 60 G"/>
    <property type="match status" value="1"/>
</dbReference>
<sequence length="144" mass="16613">MNNFPQRNYTQSRIKAEGGEPLRIELRDAENQHLVRDEGSSRKIQICVLHGDFRKEDWTSEEFDKQIVIPREGKGPLLKGDTVITLKDGVAYINNMEITDISKGRTKQVRLGAKIVRSNSIGSDIREGRSEPFRVWHYRVKGKY</sequence>
<reference evidence="2 3" key="1">
    <citation type="journal article" date="2018" name="Front. Plant Sci.">
        <title>Red Clover (Trifolium pratense) and Zigzag Clover (T. medium) - A Picture of Genomic Similarities and Differences.</title>
        <authorList>
            <person name="Dluhosova J."/>
            <person name="Istvanek J."/>
            <person name="Nedelnik J."/>
            <person name="Repkova J."/>
        </authorList>
    </citation>
    <scope>NUCLEOTIDE SEQUENCE [LARGE SCALE GENOMIC DNA]</scope>
    <source>
        <strain evidence="3">cv. 10/8</strain>
        <tissue evidence="2">Leaf</tissue>
    </source>
</reference>
<accession>A0A392PI19</accession>
<organism evidence="2 3">
    <name type="scientific">Trifolium medium</name>
    <dbReference type="NCBI Taxonomy" id="97028"/>
    <lineage>
        <taxon>Eukaryota</taxon>
        <taxon>Viridiplantae</taxon>
        <taxon>Streptophyta</taxon>
        <taxon>Embryophyta</taxon>
        <taxon>Tracheophyta</taxon>
        <taxon>Spermatophyta</taxon>
        <taxon>Magnoliopsida</taxon>
        <taxon>eudicotyledons</taxon>
        <taxon>Gunneridae</taxon>
        <taxon>Pentapetalae</taxon>
        <taxon>rosids</taxon>
        <taxon>fabids</taxon>
        <taxon>Fabales</taxon>
        <taxon>Fabaceae</taxon>
        <taxon>Papilionoideae</taxon>
        <taxon>50 kb inversion clade</taxon>
        <taxon>NPAAA clade</taxon>
        <taxon>Hologalegina</taxon>
        <taxon>IRL clade</taxon>
        <taxon>Trifolieae</taxon>
        <taxon>Trifolium</taxon>
    </lineage>
</organism>
<dbReference type="GO" id="GO:0005634">
    <property type="term" value="C:nucleus"/>
    <property type="evidence" value="ECO:0007669"/>
    <property type="project" value="TreeGrafter"/>
</dbReference>
<feature type="domain" description="Calmodulin binding protein-like N-terminal" evidence="1">
    <location>
        <begin position="2"/>
        <end position="135"/>
    </location>
</feature>
<dbReference type="InterPro" id="IPR046831">
    <property type="entry name" value="Calmodulin_bind_N"/>
</dbReference>
<dbReference type="GO" id="GO:0043565">
    <property type="term" value="F:sequence-specific DNA binding"/>
    <property type="evidence" value="ECO:0007669"/>
    <property type="project" value="TreeGrafter"/>
</dbReference>
<dbReference type="GO" id="GO:0005516">
    <property type="term" value="F:calmodulin binding"/>
    <property type="evidence" value="ECO:0007669"/>
    <property type="project" value="InterPro"/>
</dbReference>